<dbReference type="SMART" id="SM00409">
    <property type="entry name" value="IG"/>
    <property type="match status" value="1"/>
</dbReference>
<keyword evidence="10" id="KW-0393">Immunoglobulin domain</keyword>
<evidence type="ECO:0000256" key="1">
    <source>
        <dbReference type="ARBA" id="ARBA00004236"/>
    </source>
</evidence>
<keyword evidence="4" id="KW-0964">Secreted</keyword>
<dbReference type="GO" id="GO:0002250">
    <property type="term" value="P:adaptive immune response"/>
    <property type="evidence" value="ECO:0007669"/>
    <property type="project" value="UniProtKB-KW"/>
</dbReference>
<comment type="subcellular location">
    <subcellularLocation>
        <location evidence="1">Cell membrane</location>
    </subcellularLocation>
    <subcellularLocation>
        <location evidence="2">Secreted</location>
    </subcellularLocation>
</comment>
<keyword evidence="6" id="KW-0391">Immunity</keyword>
<dbReference type="Ensembl" id="ENSSPUT00000004255.1">
    <property type="protein sequence ID" value="ENSSPUP00000004003.1"/>
    <property type="gene ID" value="ENSSPUG00000003086.1"/>
</dbReference>
<dbReference type="InterPro" id="IPR013783">
    <property type="entry name" value="Ig-like_fold"/>
</dbReference>
<dbReference type="SUPFAM" id="SSF48726">
    <property type="entry name" value="Immunoglobulin"/>
    <property type="match status" value="1"/>
</dbReference>
<dbReference type="OMA" id="PRWYQQT"/>
<feature type="domain" description="Ig-like" evidence="13">
    <location>
        <begin position="1"/>
        <end position="92"/>
    </location>
</feature>
<evidence type="ECO:0000256" key="5">
    <source>
        <dbReference type="ARBA" id="ARBA00022729"/>
    </source>
</evidence>
<name>A0A8D0G9X1_SPHPU</name>
<dbReference type="InterPro" id="IPR050150">
    <property type="entry name" value="IgV_Light_Chain"/>
</dbReference>
<dbReference type="GO" id="GO:0005576">
    <property type="term" value="C:extracellular region"/>
    <property type="evidence" value="ECO:0007669"/>
    <property type="project" value="UniProtKB-SubCell"/>
</dbReference>
<evidence type="ECO:0000256" key="12">
    <source>
        <dbReference type="ARBA" id="ARBA00043265"/>
    </source>
</evidence>
<evidence type="ECO:0000256" key="3">
    <source>
        <dbReference type="ARBA" id="ARBA00022475"/>
    </source>
</evidence>
<dbReference type="GeneTree" id="ENSGT00940000156298"/>
<sequence>QTLVTQEPSLSVSPEGTVTLTCAMSTGAVATGNYPSWYQQNPGSAPRQLIYSTNSRPSGIPDRFSGAISGNKATLTINRVQAEDEADYYCAVFTGRIVPLKAVHHCQKV</sequence>
<dbReference type="InterPro" id="IPR007110">
    <property type="entry name" value="Ig-like_dom"/>
</dbReference>
<dbReference type="SMART" id="SM00406">
    <property type="entry name" value="IGv"/>
    <property type="match status" value="1"/>
</dbReference>
<evidence type="ECO:0000256" key="10">
    <source>
        <dbReference type="ARBA" id="ARBA00023319"/>
    </source>
</evidence>
<organism evidence="14 15">
    <name type="scientific">Sphenodon punctatus</name>
    <name type="common">Tuatara</name>
    <name type="synonym">Hatteria punctata</name>
    <dbReference type="NCBI Taxonomy" id="8508"/>
    <lineage>
        <taxon>Eukaryota</taxon>
        <taxon>Metazoa</taxon>
        <taxon>Chordata</taxon>
        <taxon>Craniata</taxon>
        <taxon>Vertebrata</taxon>
        <taxon>Euteleostomi</taxon>
        <taxon>Lepidosauria</taxon>
        <taxon>Sphenodontia</taxon>
        <taxon>Sphenodontidae</taxon>
        <taxon>Sphenodon</taxon>
    </lineage>
</organism>
<evidence type="ECO:0000313" key="14">
    <source>
        <dbReference type="Ensembl" id="ENSSPUP00000004003.1"/>
    </source>
</evidence>
<evidence type="ECO:0000313" key="15">
    <source>
        <dbReference type="Proteomes" id="UP000694392"/>
    </source>
</evidence>
<reference evidence="14" key="2">
    <citation type="submission" date="2025-09" db="UniProtKB">
        <authorList>
            <consortium name="Ensembl"/>
        </authorList>
    </citation>
    <scope>IDENTIFICATION</scope>
</reference>
<comment type="subunit">
    <text evidence="11">Immunoglobulins are composed of two identical heavy chains and two identical light chains; disulfide-linked.</text>
</comment>
<keyword evidence="15" id="KW-1185">Reference proteome</keyword>
<keyword evidence="5" id="KW-0732">Signal</keyword>
<dbReference type="FunFam" id="2.60.40.10:FF:001479">
    <property type="entry name" value="Immunoglobulin lambda variable 7-43"/>
    <property type="match status" value="1"/>
</dbReference>
<evidence type="ECO:0000256" key="4">
    <source>
        <dbReference type="ARBA" id="ARBA00022525"/>
    </source>
</evidence>
<keyword evidence="3" id="KW-1003">Cell membrane</keyword>
<evidence type="ECO:0000259" key="13">
    <source>
        <dbReference type="PROSITE" id="PS50835"/>
    </source>
</evidence>
<evidence type="ECO:0000256" key="11">
    <source>
        <dbReference type="ARBA" id="ARBA00038737"/>
    </source>
</evidence>
<keyword evidence="12" id="KW-1280">Immunoglobulin</keyword>
<dbReference type="Proteomes" id="UP000694392">
    <property type="component" value="Unplaced"/>
</dbReference>
<protein>
    <recommendedName>
        <fullName evidence="13">Ig-like domain-containing protein</fullName>
    </recommendedName>
</protein>
<reference evidence="14" key="1">
    <citation type="submission" date="2025-08" db="UniProtKB">
        <authorList>
            <consortium name="Ensembl"/>
        </authorList>
    </citation>
    <scope>IDENTIFICATION</scope>
</reference>
<dbReference type="GO" id="GO:0005886">
    <property type="term" value="C:plasma membrane"/>
    <property type="evidence" value="ECO:0007669"/>
    <property type="project" value="UniProtKB-SubCell"/>
</dbReference>
<accession>A0A8D0G9X1</accession>
<dbReference type="InterPro" id="IPR036179">
    <property type="entry name" value="Ig-like_dom_sf"/>
</dbReference>
<dbReference type="InterPro" id="IPR003599">
    <property type="entry name" value="Ig_sub"/>
</dbReference>
<dbReference type="InterPro" id="IPR013106">
    <property type="entry name" value="Ig_V-set"/>
</dbReference>
<proteinExistence type="predicted"/>
<evidence type="ECO:0000256" key="8">
    <source>
        <dbReference type="ARBA" id="ARBA00023136"/>
    </source>
</evidence>
<keyword evidence="7" id="KW-1064">Adaptive immunity</keyword>
<keyword evidence="9" id="KW-1015">Disulfide bond</keyword>
<dbReference type="PANTHER" id="PTHR23267">
    <property type="entry name" value="IMMUNOGLOBULIN LIGHT CHAIN"/>
    <property type="match status" value="1"/>
</dbReference>
<evidence type="ECO:0000256" key="6">
    <source>
        <dbReference type="ARBA" id="ARBA00022859"/>
    </source>
</evidence>
<keyword evidence="8" id="KW-0472">Membrane</keyword>
<evidence type="ECO:0000256" key="9">
    <source>
        <dbReference type="ARBA" id="ARBA00023157"/>
    </source>
</evidence>
<dbReference type="GO" id="GO:0019814">
    <property type="term" value="C:immunoglobulin complex"/>
    <property type="evidence" value="ECO:0007669"/>
    <property type="project" value="UniProtKB-KW"/>
</dbReference>
<evidence type="ECO:0000256" key="2">
    <source>
        <dbReference type="ARBA" id="ARBA00004613"/>
    </source>
</evidence>
<dbReference type="Pfam" id="PF07686">
    <property type="entry name" value="V-set"/>
    <property type="match status" value="1"/>
</dbReference>
<dbReference type="Gene3D" id="2.60.40.10">
    <property type="entry name" value="Immunoglobulins"/>
    <property type="match status" value="1"/>
</dbReference>
<dbReference type="PROSITE" id="PS50835">
    <property type="entry name" value="IG_LIKE"/>
    <property type="match status" value="1"/>
</dbReference>
<evidence type="ECO:0000256" key="7">
    <source>
        <dbReference type="ARBA" id="ARBA00023130"/>
    </source>
</evidence>
<dbReference type="AlphaFoldDB" id="A0A8D0G9X1"/>